<keyword evidence="5" id="KW-1185">Reference proteome</keyword>
<dbReference type="InterPro" id="IPR050710">
    <property type="entry name" value="Band7/mec-2_domain"/>
</dbReference>
<dbReference type="InterPro" id="IPR036013">
    <property type="entry name" value="Band_7/SPFH_dom_sf"/>
</dbReference>
<evidence type="ECO:0000256" key="1">
    <source>
        <dbReference type="SAM" id="Coils"/>
    </source>
</evidence>
<organism evidence="4 5">
    <name type="scientific">Cyclostephanos tholiformis</name>
    <dbReference type="NCBI Taxonomy" id="382380"/>
    <lineage>
        <taxon>Eukaryota</taxon>
        <taxon>Sar</taxon>
        <taxon>Stramenopiles</taxon>
        <taxon>Ochrophyta</taxon>
        <taxon>Bacillariophyta</taxon>
        <taxon>Coscinodiscophyceae</taxon>
        <taxon>Thalassiosirophycidae</taxon>
        <taxon>Stephanodiscales</taxon>
        <taxon>Stephanodiscaceae</taxon>
        <taxon>Cyclostephanos</taxon>
    </lineage>
</organism>
<name>A0ABD3SCP5_9STRA</name>
<dbReference type="SUPFAM" id="SSF117892">
    <property type="entry name" value="Band 7/SPFH domain"/>
    <property type="match status" value="1"/>
</dbReference>
<evidence type="ECO:0000259" key="3">
    <source>
        <dbReference type="SMART" id="SM00244"/>
    </source>
</evidence>
<dbReference type="InterPro" id="IPR001107">
    <property type="entry name" value="Band_7"/>
</dbReference>
<gene>
    <name evidence="4" type="ORF">ACHAXA_005873</name>
</gene>
<dbReference type="Gene3D" id="3.30.479.30">
    <property type="entry name" value="Band 7 domain"/>
    <property type="match status" value="1"/>
</dbReference>
<protein>
    <recommendedName>
        <fullName evidence="3">Band 7 domain-containing protein</fullName>
    </recommendedName>
</protein>
<dbReference type="Pfam" id="PF01145">
    <property type="entry name" value="Band_7"/>
    <property type="match status" value="1"/>
</dbReference>
<feature type="coiled-coil region" evidence="1">
    <location>
        <begin position="280"/>
        <end position="307"/>
    </location>
</feature>
<dbReference type="Proteomes" id="UP001530377">
    <property type="component" value="Unassembled WGS sequence"/>
</dbReference>
<evidence type="ECO:0000313" key="4">
    <source>
        <dbReference type="EMBL" id="KAL3822240.1"/>
    </source>
</evidence>
<feature type="region of interest" description="Disordered" evidence="2">
    <location>
        <begin position="1"/>
        <end position="22"/>
    </location>
</feature>
<dbReference type="PANTHER" id="PTHR43327">
    <property type="entry name" value="STOMATIN-LIKE PROTEIN 2, MITOCHONDRIAL"/>
    <property type="match status" value="1"/>
</dbReference>
<evidence type="ECO:0000256" key="2">
    <source>
        <dbReference type="SAM" id="MobiDB-lite"/>
    </source>
</evidence>
<dbReference type="PANTHER" id="PTHR43327:SF8">
    <property type="entry name" value="BAND 7 DOMAIN-CONTAINING PROTEIN"/>
    <property type="match status" value="1"/>
</dbReference>
<sequence>MVHDTKSFPTLQYSAMNSRHQQRSKLVQRKISSVAEADRAFTRITVNDQGVTEIPIVLVNTEKSYFAFCDQYTFRSIRALAKMVSQEFLRSSGHMLLFSSAIEFIPRHKNMGQLSSGVKWFWPGWCRISHIVTRAIITYSATITNCPTSDNVMVDFDLSLTFRIGPGINEATCFVYKIGADGFDELVAAELEGIARRLAYTATHDRVNDMREELSADLCSTLRSKVATYGLQVMNAKITNVTLPKELRDRLERIAALKTDMSEREKIHKSRIRALEDEAARSIEATRKSNERKLKEIEAEKIRYDIERRVMEESARGRARVEEMKAMTEADLALKRSQGNDMVGKVVARQQAEALMKKAHIQMQTMRIEAEKKIKIEVNKSDAEAAVAESKAVRFISSLRYQCCAAMIIRAEAESEGAEALKEKRRYELEWEKMKVLETFASNRGRNLVTDSEWVNF</sequence>
<reference evidence="4 5" key="1">
    <citation type="submission" date="2024-10" db="EMBL/GenBank/DDBJ databases">
        <title>Updated reference genomes for cyclostephanoid diatoms.</title>
        <authorList>
            <person name="Roberts W.R."/>
            <person name="Alverson A.J."/>
        </authorList>
    </citation>
    <scope>NUCLEOTIDE SEQUENCE [LARGE SCALE GENOMIC DNA]</scope>
    <source>
        <strain evidence="4 5">AJA228-03</strain>
    </source>
</reference>
<dbReference type="SMART" id="SM00244">
    <property type="entry name" value="PHB"/>
    <property type="match status" value="1"/>
</dbReference>
<feature type="domain" description="Band 7" evidence="3">
    <location>
        <begin position="85"/>
        <end position="255"/>
    </location>
</feature>
<accession>A0ABD3SCP5</accession>
<dbReference type="AlphaFoldDB" id="A0ABD3SCP5"/>
<feature type="compositionally biased region" description="Polar residues" evidence="2">
    <location>
        <begin position="7"/>
        <end position="19"/>
    </location>
</feature>
<keyword evidence="1" id="KW-0175">Coiled coil</keyword>
<dbReference type="EMBL" id="JALLPB020000070">
    <property type="protein sequence ID" value="KAL3822240.1"/>
    <property type="molecule type" value="Genomic_DNA"/>
</dbReference>
<proteinExistence type="predicted"/>
<comment type="caution">
    <text evidence="4">The sequence shown here is derived from an EMBL/GenBank/DDBJ whole genome shotgun (WGS) entry which is preliminary data.</text>
</comment>
<evidence type="ECO:0000313" key="5">
    <source>
        <dbReference type="Proteomes" id="UP001530377"/>
    </source>
</evidence>